<evidence type="ECO:0000313" key="3">
    <source>
        <dbReference type="Proteomes" id="UP001519460"/>
    </source>
</evidence>
<reference evidence="2 3" key="1">
    <citation type="journal article" date="2023" name="Sci. Data">
        <title>Genome assembly of the Korean intertidal mud-creeper Batillaria attramentaria.</title>
        <authorList>
            <person name="Patra A.K."/>
            <person name="Ho P.T."/>
            <person name="Jun S."/>
            <person name="Lee S.J."/>
            <person name="Kim Y."/>
            <person name="Won Y.J."/>
        </authorList>
    </citation>
    <scope>NUCLEOTIDE SEQUENCE [LARGE SCALE GENOMIC DNA]</scope>
    <source>
        <strain evidence="2">Wonlab-2016</strain>
    </source>
</reference>
<dbReference type="Proteomes" id="UP001519460">
    <property type="component" value="Unassembled WGS sequence"/>
</dbReference>
<keyword evidence="3" id="KW-1185">Reference proteome</keyword>
<proteinExistence type="predicted"/>
<feature type="compositionally biased region" description="Polar residues" evidence="1">
    <location>
        <begin position="1"/>
        <end position="11"/>
    </location>
</feature>
<evidence type="ECO:0000256" key="1">
    <source>
        <dbReference type="SAM" id="MobiDB-lite"/>
    </source>
</evidence>
<gene>
    <name evidence="2" type="ORF">BaRGS_00029045</name>
</gene>
<protein>
    <submittedName>
        <fullName evidence="2">Uncharacterized protein</fullName>
    </submittedName>
</protein>
<feature type="region of interest" description="Disordered" evidence="1">
    <location>
        <begin position="1"/>
        <end position="35"/>
    </location>
</feature>
<dbReference type="AlphaFoldDB" id="A0ABD0JY59"/>
<evidence type="ECO:0000313" key="2">
    <source>
        <dbReference type="EMBL" id="KAK7479669.1"/>
    </source>
</evidence>
<accession>A0ABD0JY59</accession>
<dbReference type="EMBL" id="JACVVK020000297">
    <property type="protein sequence ID" value="KAK7479669.1"/>
    <property type="molecule type" value="Genomic_DNA"/>
</dbReference>
<organism evidence="2 3">
    <name type="scientific">Batillaria attramentaria</name>
    <dbReference type="NCBI Taxonomy" id="370345"/>
    <lineage>
        <taxon>Eukaryota</taxon>
        <taxon>Metazoa</taxon>
        <taxon>Spiralia</taxon>
        <taxon>Lophotrochozoa</taxon>
        <taxon>Mollusca</taxon>
        <taxon>Gastropoda</taxon>
        <taxon>Caenogastropoda</taxon>
        <taxon>Sorbeoconcha</taxon>
        <taxon>Cerithioidea</taxon>
        <taxon>Batillariidae</taxon>
        <taxon>Batillaria</taxon>
    </lineage>
</organism>
<sequence length="73" mass="8323">MASSSPPTTIKQAHGKHHLPKSPQMDEETSEQNSAAWARDWESMIYVHYQRVHQTCKDFWCQGQTLPQSAGKP</sequence>
<name>A0ABD0JY59_9CAEN</name>
<comment type="caution">
    <text evidence="2">The sequence shown here is derived from an EMBL/GenBank/DDBJ whole genome shotgun (WGS) entry which is preliminary data.</text>
</comment>
<feature type="non-terminal residue" evidence="2">
    <location>
        <position position="73"/>
    </location>
</feature>